<accession>X8DF77</accession>
<dbReference type="PATRIC" id="fig|1299321.3.peg.3889"/>
<evidence type="ECO:0000313" key="1">
    <source>
        <dbReference type="EMBL" id="EUA67024.1"/>
    </source>
</evidence>
<name>X8DF77_9MYCO</name>
<dbReference type="AlphaFoldDB" id="X8DF77"/>
<proteinExistence type="predicted"/>
<organism evidence="1 2">
    <name type="scientific">Mycobacteroides abscessus subsp. bolletii 1513</name>
    <dbReference type="NCBI Taxonomy" id="1299321"/>
    <lineage>
        <taxon>Bacteria</taxon>
        <taxon>Bacillati</taxon>
        <taxon>Actinomycetota</taxon>
        <taxon>Actinomycetes</taxon>
        <taxon>Mycobacteriales</taxon>
        <taxon>Mycobacteriaceae</taxon>
        <taxon>Mycobacteroides</taxon>
        <taxon>Mycobacteroides abscessus</taxon>
    </lineage>
</organism>
<dbReference type="Proteomes" id="UP000023351">
    <property type="component" value="Unassembled WGS sequence"/>
</dbReference>
<dbReference type="EMBL" id="JAOJ01000003">
    <property type="protein sequence ID" value="EUA67024.1"/>
    <property type="molecule type" value="Genomic_DNA"/>
</dbReference>
<evidence type="ECO:0000313" key="2">
    <source>
        <dbReference type="Proteomes" id="UP000023351"/>
    </source>
</evidence>
<protein>
    <submittedName>
        <fullName evidence="1">Uncharacterized protein</fullName>
    </submittedName>
</protein>
<comment type="caution">
    <text evidence="1">The sequence shown here is derived from an EMBL/GenBank/DDBJ whole genome shotgun (WGS) entry which is preliminary data.</text>
</comment>
<reference evidence="1 2" key="1">
    <citation type="submission" date="2013-12" db="EMBL/GenBank/DDBJ databases">
        <authorList>
            <person name="Zelazny A."/>
            <person name="Olivier K."/>
            <person name="Holland S."/>
            <person name="Lenaerts A."/>
            <person name="Ordway D."/>
            <person name="DeGroote M.A."/>
            <person name="Parker T."/>
            <person name="Sizemore C."/>
            <person name="Tallon L.J."/>
            <person name="Sadzewicz L.K."/>
            <person name="Sengamalay N."/>
            <person name="Fraser C.M."/>
            <person name="Hine E."/>
            <person name="Shefchek K.A."/>
            <person name="Das S.P."/>
            <person name="Tettelin H."/>
        </authorList>
    </citation>
    <scope>NUCLEOTIDE SEQUENCE [LARGE SCALE GENOMIC DNA]</scope>
    <source>
        <strain evidence="1 2">1513</strain>
    </source>
</reference>
<gene>
    <name evidence="1" type="ORF">I540_4040</name>
</gene>
<sequence>MARSIEKVSELLRKAGDDGLTGREVRRKLAARLQPFSEQALAVLQADGKAHANVAAGRAQRWVWS</sequence>